<organism evidence="1 2">
    <name type="scientific">Gigaspora margarita</name>
    <dbReference type="NCBI Taxonomy" id="4874"/>
    <lineage>
        <taxon>Eukaryota</taxon>
        <taxon>Fungi</taxon>
        <taxon>Fungi incertae sedis</taxon>
        <taxon>Mucoromycota</taxon>
        <taxon>Glomeromycotina</taxon>
        <taxon>Glomeromycetes</taxon>
        <taxon>Diversisporales</taxon>
        <taxon>Gigasporaceae</taxon>
        <taxon>Gigaspora</taxon>
    </lineage>
</organism>
<dbReference type="Proteomes" id="UP000789901">
    <property type="component" value="Unassembled WGS sequence"/>
</dbReference>
<reference evidence="1 2" key="1">
    <citation type="submission" date="2021-06" db="EMBL/GenBank/DDBJ databases">
        <authorList>
            <person name="Kallberg Y."/>
            <person name="Tangrot J."/>
            <person name="Rosling A."/>
        </authorList>
    </citation>
    <scope>NUCLEOTIDE SEQUENCE [LARGE SCALE GENOMIC DNA]</scope>
    <source>
        <strain evidence="1 2">120-4 pot B 10/14</strain>
    </source>
</reference>
<evidence type="ECO:0000313" key="1">
    <source>
        <dbReference type="EMBL" id="CAG8852973.1"/>
    </source>
</evidence>
<comment type="caution">
    <text evidence="1">The sequence shown here is derived from an EMBL/GenBank/DDBJ whole genome shotgun (WGS) entry which is preliminary data.</text>
</comment>
<accession>A0ABN7XEZ7</accession>
<sequence length="45" mass="4947">TADSILQLHKQLIIEIALLLGLHIFSLESNGAITEFQAQQSISKI</sequence>
<name>A0ABN7XEZ7_GIGMA</name>
<feature type="non-terminal residue" evidence="1">
    <location>
        <position position="1"/>
    </location>
</feature>
<evidence type="ECO:0000313" key="2">
    <source>
        <dbReference type="Proteomes" id="UP000789901"/>
    </source>
</evidence>
<keyword evidence="2" id="KW-1185">Reference proteome</keyword>
<protein>
    <submittedName>
        <fullName evidence="1">21812_t:CDS:1</fullName>
    </submittedName>
</protein>
<gene>
    <name evidence="1" type="ORF">GMARGA_LOCUS41794</name>
</gene>
<proteinExistence type="predicted"/>
<dbReference type="EMBL" id="CAJVQB010118323">
    <property type="protein sequence ID" value="CAG8852973.1"/>
    <property type="molecule type" value="Genomic_DNA"/>
</dbReference>